<reference evidence="4" key="3">
    <citation type="submission" date="2022-01" db="UniProtKB">
        <authorList>
            <consortium name="EnsemblPlants"/>
        </authorList>
    </citation>
    <scope>IDENTIFICATION</scope>
    <source>
        <strain evidence="4">subsp. vulgare</strain>
    </source>
</reference>
<dbReference type="Gene3D" id="3.30.559.10">
    <property type="entry name" value="Chloramphenicol acetyltransferase-like domain"/>
    <property type="match status" value="2"/>
</dbReference>
<dbReference type="EnsemblPlants" id="HORVU.MOREX.r3.3HG0219280.1">
    <property type="protein sequence ID" value="HORVU.MOREX.r3.3HG0219280.1.CDS1"/>
    <property type="gene ID" value="HORVU.MOREX.r3.3HG0219280"/>
</dbReference>
<dbReference type="Gramene" id="HORVU.MOREX.r2.3HG0182570.1">
    <property type="protein sequence ID" value="HORVU.MOREX.r2.3HG0182570.1.CDS.1"/>
    <property type="gene ID" value="HORVU.MOREX.r2.3HG0182570"/>
</dbReference>
<keyword evidence="2" id="KW-0808">Transferase</keyword>
<evidence type="ECO:0000313" key="5">
    <source>
        <dbReference type="Proteomes" id="UP000011116"/>
    </source>
</evidence>
<gene>
    <name evidence="4" type="primary">LOC123439116</name>
</gene>
<reference evidence="4" key="2">
    <citation type="submission" date="2020-10" db="EMBL/GenBank/DDBJ databases">
        <authorList>
            <person name="Scholz U."/>
            <person name="Mascher M."/>
            <person name="Fiebig A."/>
        </authorList>
    </citation>
    <scope>NUCLEOTIDE SEQUENCE [LARGE SCALE GENOMIC DNA]</scope>
    <source>
        <strain evidence="4">cv. Morex</strain>
    </source>
</reference>
<keyword evidence="5" id="KW-1185">Reference proteome</keyword>
<organism evidence="4 5">
    <name type="scientific">Hordeum vulgare subsp. vulgare</name>
    <name type="common">Domesticated barley</name>
    <dbReference type="NCBI Taxonomy" id="112509"/>
    <lineage>
        <taxon>Eukaryota</taxon>
        <taxon>Viridiplantae</taxon>
        <taxon>Streptophyta</taxon>
        <taxon>Embryophyta</taxon>
        <taxon>Tracheophyta</taxon>
        <taxon>Spermatophyta</taxon>
        <taxon>Magnoliopsida</taxon>
        <taxon>Liliopsida</taxon>
        <taxon>Poales</taxon>
        <taxon>Poaceae</taxon>
        <taxon>BOP clade</taxon>
        <taxon>Pooideae</taxon>
        <taxon>Triticodae</taxon>
        <taxon>Triticeae</taxon>
        <taxon>Hordeinae</taxon>
        <taxon>Hordeum</taxon>
    </lineage>
</organism>
<dbReference type="OrthoDB" id="671439at2759"/>
<feature type="region of interest" description="Disordered" evidence="3">
    <location>
        <begin position="20"/>
        <end position="42"/>
    </location>
</feature>
<dbReference type="SMR" id="A0A8I6WXZ1"/>
<dbReference type="AlphaFoldDB" id="A0A8I6WXZ1"/>
<dbReference type="GO" id="GO:0016747">
    <property type="term" value="F:acyltransferase activity, transferring groups other than amino-acyl groups"/>
    <property type="evidence" value="ECO:0000318"/>
    <property type="project" value="GO_Central"/>
</dbReference>
<dbReference type="Pfam" id="PF02458">
    <property type="entry name" value="Transferase"/>
    <property type="match status" value="1"/>
</dbReference>
<accession>A0A8I6WXZ1</accession>
<protein>
    <submittedName>
        <fullName evidence="4">Uncharacterized protein</fullName>
    </submittedName>
</protein>
<dbReference type="OMA" id="IGHAMEH"/>
<dbReference type="PANTHER" id="PTHR31147:SF66">
    <property type="entry name" value="OS05G0315700 PROTEIN"/>
    <property type="match status" value="1"/>
</dbReference>
<comment type="similarity">
    <text evidence="1">Belongs to the plant acyltransferase family.</text>
</comment>
<dbReference type="InterPro" id="IPR050898">
    <property type="entry name" value="Plant_acyltransferase"/>
</dbReference>
<dbReference type="KEGG" id="hvg:123439116"/>
<dbReference type="Proteomes" id="UP000011116">
    <property type="component" value="Chromosome 3H"/>
</dbReference>
<name>A0A8I6WXZ1_HORVV</name>
<reference evidence="5" key="1">
    <citation type="journal article" date="2012" name="Nature">
        <title>A physical, genetic and functional sequence assembly of the barley genome.</title>
        <authorList>
            <consortium name="The International Barley Genome Sequencing Consortium"/>
            <person name="Mayer K.F."/>
            <person name="Waugh R."/>
            <person name="Brown J.W."/>
            <person name="Schulman A."/>
            <person name="Langridge P."/>
            <person name="Platzer M."/>
            <person name="Fincher G.B."/>
            <person name="Muehlbauer G.J."/>
            <person name="Sato K."/>
            <person name="Close T.J."/>
            <person name="Wise R.P."/>
            <person name="Stein N."/>
        </authorList>
    </citation>
    <scope>NUCLEOTIDE SEQUENCE [LARGE SCALE GENOMIC DNA]</scope>
    <source>
        <strain evidence="5">cv. Morex</strain>
    </source>
</reference>
<dbReference type="PANTHER" id="PTHR31147">
    <property type="entry name" value="ACYL TRANSFERASE 4"/>
    <property type="match status" value="1"/>
</dbReference>
<dbReference type="GeneID" id="123439116"/>
<dbReference type="Gramene" id="HORVU.MOREX.r3.3HG0219280.1">
    <property type="protein sequence ID" value="HORVU.MOREX.r3.3HG0219280.1.CDS1"/>
    <property type="gene ID" value="HORVU.MOREX.r3.3HG0219280"/>
</dbReference>
<sequence length="438" mass="47524">MQINAGEQRMTLSFAVRRREPELIGPASPTPRETKRLSDLDDQDELRSQVRGVFFYRGDRFARRGDDPAGVIRRALSEALVHYYPLAGRLREVQGRKLVVDCTGEGVMFVEADADVRLADLEAAGLMPPFPCMEELGFDVEGSGGLLGCPLLLIQVTRLLCGGFVLWTRLNHTMCDGSGTLQFLNAVAELARGLPAPTVAPAWRRELLDARSPPAPAFPHHEYEYDAVPLPPTPADDMVRRSFVFRASDMAALKKGLRATSYEVLAASLWRARTAALAIRPEEEVRLATVVSARRHTALGLPAGYYGFACGYAVVAMAAGALLGCATADVVELIRKAKASVSAEYVRSMADHLVLRGRPRLAAANLFLLSDLRHIGFHRVDLGWGEAVYGGPSHARFGGGFFVAVKNGDGEDAVAVPMALPRMAMEVFAAEIASLLKP</sequence>
<proteinExistence type="inferred from homology"/>
<evidence type="ECO:0000256" key="3">
    <source>
        <dbReference type="SAM" id="MobiDB-lite"/>
    </source>
</evidence>
<evidence type="ECO:0000313" key="4">
    <source>
        <dbReference type="EnsemblPlants" id="HORVU.MOREX.r3.3HG0219280.1.CDS1"/>
    </source>
</evidence>
<evidence type="ECO:0000256" key="1">
    <source>
        <dbReference type="ARBA" id="ARBA00009861"/>
    </source>
</evidence>
<dbReference type="InterPro" id="IPR023213">
    <property type="entry name" value="CAT-like_dom_sf"/>
</dbReference>
<evidence type="ECO:0000256" key="2">
    <source>
        <dbReference type="ARBA" id="ARBA00022679"/>
    </source>
</evidence>
<dbReference type="RefSeq" id="XP_044971798.1">
    <property type="nucleotide sequence ID" value="XM_045115863.1"/>
</dbReference>